<comment type="caution">
    <text evidence="1">The sequence shown here is derived from an EMBL/GenBank/DDBJ whole genome shotgun (WGS) entry which is preliminary data.</text>
</comment>
<dbReference type="EMBL" id="BAAALM010000007">
    <property type="protein sequence ID" value="GAA1202748.1"/>
    <property type="molecule type" value="Genomic_DNA"/>
</dbReference>
<reference evidence="2" key="1">
    <citation type="journal article" date="2019" name="Int. J. Syst. Evol. Microbiol.">
        <title>The Global Catalogue of Microorganisms (GCM) 10K type strain sequencing project: providing services to taxonomists for standard genome sequencing and annotation.</title>
        <authorList>
            <consortium name="The Broad Institute Genomics Platform"/>
            <consortium name="The Broad Institute Genome Sequencing Center for Infectious Disease"/>
            <person name="Wu L."/>
            <person name="Ma J."/>
        </authorList>
    </citation>
    <scope>NUCLEOTIDE SEQUENCE [LARGE SCALE GENOMIC DNA]</scope>
    <source>
        <strain evidence="2">JCM 13022</strain>
    </source>
</reference>
<dbReference type="Proteomes" id="UP001500467">
    <property type="component" value="Unassembled WGS sequence"/>
</dbReference>
<accession>A0ABP4FXU4</accession>
<proteinExistence type="predicted"/>
<gene>
    <name evidence="1" type="ORF">GCM10009675_19920</name>
</gene>
<keyword evidence="2" id="KW-1185">Reference proteome</keyword>
<evidence type="ECO:0000313" key="1">
    <source>
        <dbReference type="EMBL" id="GAA1202748.1"/>
    </source>
</evidence>
<dbReference type="Gene3D" id="3.40.830.10">
    <property type="entry name" value="LigB-like"/>
    <property type="match status" value="1"/>
</dbReference>
<evidence type="ECO:0000313" key="2">
    <source>
        <dbReference type="Proteomes" id="UP001500467"/>
    </source>
</evidence>
<sequence>MLPVASGRVISCAVVVPAAPLLVPELVPGTRLADAVRAAAVDAASRLPSRWIAVGAGPAGSAPATVEADRSGTFRAFGADVVVPLDVNSAEPPEDLPLPALVAAWLRVRAGSRSVRVELIAEDASPADCVTLGEKLAASDDPAGDPVGLLVVGDGSARRDTAPPGEEDERAQGFDAAVAAALAGADPQALLDIDPALADELRVAGRAPWQVLGGFARARGVTWHGELVYSDAPRGVGYHVACWEAG</sequence>
<name>A0ABP4FXU4_9PSEU</name>
<protein>
    <submittedName>
        <fullName evidence="1">Class III extradiol dioxygenase subunit B-like domain-containing protein</fullName>
    </submittedName>
</protein>
<dbReference type="SUPFAM" id="SSF53213">
    <property type="entry name" value="LigB-like"/>
    <property type="match status" value="1"/>
</dbReference>
<organism evidence="1 2">
    <name type="scientific">Prauserella alba</name>
    <dbReference type="NCBI Taxonomy" id="176898"/>
    <lineage>
        <taxon>Bacteria</taxon>
        <taxon>Bacillati</taxon>
        <taxon>Actinomycetota</taxon>
        <taxon>Actinomycetes</taxon>
        <taxon>Pseudonocardiales</taxon>
        <taxon>Pseudonocardiaceae</taxon>
        <taxon>Prauserella</taxon>
    </lineage>
</organism>